<protein>
    <recommendedName>
        <fullName evidence="4">kynurenine--oxoglutarate transaminase</fullName>
        <ecNumber evidence="4">2.6.1.7</ecNumber>
    </recommendedName>
</protein>
<evidence type="ECO:0000256" key="4">
    <source>
        <dbReference type="ARBA" id="ARBA00012751"/>
    </source>
</evidence>
<dbReference type="GeneID" id="10500348"/>
<dbReference type="GO" id="GO:0030170">
    <property type="term" value="F:pyridoxal phosphate binding"/>
    <property type="evidence" value="ECO:0007669"/>
    <property type="project" value="InterPro"/>
</dbReference>
<dbReference type="PANTHER" id="PTHR43807:SF20">
    <property type="entry name" value="FI04487P"/>
    <property type="match status" value="1"/>
</dbReference>
<comment type="pathway">
    <text evidence="8">Amino-acid degradation; L-kynurenine degradation; kynurenate from L-kynurenine: step 1/2.</text>
</comment>
<dbReference type="GO" id="GO:0070189">
    <property type="term" value="P:kynurenine metabolic process"/>
    <property type="evidence" value="ECO:0007669"/>
    <property type="project" value="UniProtKB-ARBA"/>
</dbReference>
<dbReference type="InterPro" id="IPR015422">
    <property type="entry name" value="PyrdxlP-dep_Trfase_small"/>
</dbReference>
<comment type="subunit">
    <text evidence="3">Homodimer.</text>
</comment>
<evidence type="ECO:0000256" key="5">
    <source>
        <dbReference type="ARBA" id="ARBA00022576"/>
    </source>
</evidence>
<dbReference type="InterPro" id="IPR015421">
    <property type="entry name" value="PyrdxlP-dep_Trfase_major"/>
</dbReference>
<dbReference type="AlphaFoldDB" id="F0ZJ65"/>
<dbReference type="KEGG" id="dpp:DICPUDRAFT_78310"/>
<dbReference type="OMA" id="PRDFKLC"/>
<evidence type="ECO:0000256" key="2">
    <source>
        <dbReference type="ARBA" id="ARBA00007441"/>
    </source>
</evidence>
<organism evidence="10 11">
    <name type="scientific">Dictyostelium purpureum</name>
    <name type="common">Slime mold</name>
    <dbReference type="NCBI Taxonomy" id="5786"/>
    <lineage>
        <taxon>Eukaryota</taxon>
        <taxon>Amoebozoa</taxon>
        <taxon>Evosea</taxon>
        <taxon>Eumycetozoa</taxon>
        <taxon>Dictyostelia</taxon>
        <taxon>Dictyosteliales</taxon>
        <taxon>Dictyosteliaceae</taxon>
        <taxon>Dictyostelium</taxon>
    </lineage>
</organism>
<dbReference type="InterPro" id="IPR051326">
    <property type="entry name" value="Kynurenine-oxoglutarate_AT"/>
</dbReference>
<dbReference type="InParanoid" id="F0ZJ65"/>
<dbReference type="Pfam" id="PF00155">
    <property type="entry name" value="Aminotran_1_2"/>
    <property type="match status" value="1"/>
</dbReference>
<accession>F0ZJ65</accession>
<proteinExistence type="inferred from homology"/>
<reference evidence="11" key="1">
    <citation type="journal article" date="2011" name="Genome Biol.">
        <title>Comparative genomics of the social amoebae Dictyostelium discoideum and Dictyostelium purpureum.</title>
        <authorList>
            <consortium name="US DOE Joint Genome Institute (JGI-PGF)"/>
            <person name="Sucgang R."/>
            <person name="Kuo A."/>
            <person name="Tian X."/>
            <person name="Salerno W."/>
            <person name="Parikh A."/>
            <person name="Feasley C.L."/>
            <person name="Dalin E."/>
            <person name="Tu H."/>
            <person name="Huang E."/>
            <person name="Barry K."/>
            <person name="Lindquist E."/>
            <person name="Shapiro H."/>
            <person name="Bruce D."/>
            <person name="Schmutz J."/>
            <person name="Salamov A."/>
            <person name="Fey P."/>
            <person name="Gaudet P."/>
            <person name="Anjard C."/>
            <person name="Babu M.M."/>
            <person name="Basu S."/>
            <person name="Bushmanova Y."/>
            <person name="van der Wel H."/>
            <person name="Katoh-Kurasawa M."/>
            <person name="Dinh C."/>
            <person name="Coutinho P.M."/>
            <person name="Saito T."/>
            <person name="Elias M."/>
            <person name="Schaap P."/>
            <person name="Kay R.R."/>
            <person name="Henrissat B."/>
            <person name="Eichinger L."/>
            <person name="Rivero F."/>
            <person name="Putnam N.H."/>
            <person name="West C.M."/>
            <person name="Loomis W.F."/>
            <person name="Chisholm R.L."/>
            <person name="Shaulsky G."/>
            <person name="Strassmann J.E."/>
            <person name="Queller D.C."/>
            <person name="Kuspa A."/>
            <person name="Grigoriev I.V."/>
        </authorList>
    </citation>
    <scope>NUCLEOTIDE SEQUENCE [LARGE SCALE GENOMIC DNA]</scope>
    <source>
        <strain evidence="11">QSDP1</strain>
    </source>
</reference>
<dbReference type="GO" id="GO:0016212">
    <property type="term" value="F:kynurenine-oxoglutarate transaminase activity"/>
    <property type="evidence" value="ECO:0000318"/>
    <property type="project" value="GO_Central"/>
</dbReference>
<dbReference type="RefSeq" id="XP_003287463.1">
    <property type="nucleotide sequence ID" value="XM_003287415.1"/>
</dbReference>
<dbReference type="Gene3D" id="3.40.640.10">
    <property type="entry name" value="Type I PLP-dependent aspartate aminotransferase-like (Major domain)"/>
    <property type="match status" value="1"/>
</dbReference>
<keyword evidence="7" id="KW-0663">Pyridoxal phosphate</keyword>
<evidence type="ECO:0000256" key="1">
    <source>
        <dbReference type="ARBA" id="ARBA00001933"/>
    </source>
</evidence>
<keyword evidence="5" id="KW-0032">Aminotransferase</keyword>
<evidence type="ECO:0000256" key="8">
    <source>
        <dbReference type="ARBA" id="ARBA00024016"/>
    </source>
</evidence>
<evidence type="ECO:0000256" key="3">
    <source>
        <dbReference type="ARBA" id="ARBA00011738"/>
    </source>
</evidence>
<evidence type="ECO:0000259" key="9">
    <source>
        <dbReference type="Pfam" id="PF00155"/>
    </source>
</evidence>
<dbReference type="InterPro" id="IPR004839">
    <property type="entry name" value="Aminotransferase_I/II_large"/>
</dbReference>
<name>F0ZJ65_DICPU</name>
<dbReference type="PANTHER" id="PTHR43807">
    <property type="entry name" value="FI04487P"/>
    <property type="match status" value="1"/>
</dbReference>
<dbReference type="FunFam" id="3.40.640.10:FF:000024">
    <property type="entry name" value="Kynurenine--oxoglutarate transaminase 3"/>
    <property type="match status" value="1"/>
</dbReference>
<dbReference type="STRING" id="5786.F0ZJ65"/>
<dbReference type="eggNOG" id="KOG0257">
    <property type="taxonomic scope" value="Eukaryota"/>
</dbReference>
<keyword evidence="11" id="KW-1185">Reference proteome</keyword>
<evidence type="ECO:0000313" key="11">
    <source>
        <dbReference type="Proteomes" id="UP000001064"/>
    </source>
</evidence>
<dbReference type="InterPro" id="IPR015424">
    <property type="entry name" value="PyrdxlP-dep_Trfase"/>
</dbReference>
<dbReference type="CDD" id="cd00609">
    <property type="entry name" value="AAT_like"/>
    <property type="match status" value="1"/>
</dbReference>
<dbReference type="EC" id="2.6.1.7" evidence="4"/>
<dbReference type="Proteomes" id="UP000001064">
    <property type="component" value="Unassembled WGS sequence"/>
</dbReference>
<evidence type="ECO:0000313" key="10">
    <source>
        <dbReference type="EMBL" id="EGC36025.1"/>
    </source>
</evidence>
<gene>
    <name evidence="10" type="ORF">DICPUDRAFT_78310</name>
</gene>
<comment type="similarity">
    <text evidence="2">Belongs to the class-I pyridoxal-phosphate-dependent aminotransferase family.</text>
</comment>
<evidence type="ECO:0000256" key="6">
    <source>
        <dbReference type="ARBA" id="ARBA00022679"/>
    </source>
</evidence>
<evidence type="ECO:0000256" key="7">
    <source>
        <dbReference type="ARBA" id="ARBA00022898"/>
    </source>
</evidence>
<sequence>MTYNFKPSIQTASFGPSVWLEFSPLSIKYKSINLGQGFPNFEPPEFVKKAMIETIEKGGFNQYTRSPGHLRLVNALSKVYSPYFNREINPLTEIMTSVGASEALFATIMSVVNPGDEVILIEPFFDIYMGAIAMAGGIPKYVSLKEKERDNNSSATRSSKDWVINTDELENAFSDKTKLLILNNPHNPVGKVYSKQELQEIANVVKKHPNCTVISDEVYEWMIFDDNEHFRFATLPDMFERTVTIGSAGKTFSITGWKVGWCIGPDNIIKAIANTHQYIPFSVPTPTQEAVAIAFEDKNIKDYFKELSQMYQAKRDLLVNSLRDAGLDPVVPEGTYFIMGDTSSINLQGSQGKDTSITGMGLNLRDWNVSRWLTTEIGVTTIPPSAFYSDENAKLAENFVRFTFCKDDDSLKKAGEQLLNIKSKLNN</sequence>
<dbReference type="Gene3D" id="3.90.1150.10">
    <property type="entry name" value="Aspartate Aminotransferase, domain 1"/>
    <property type="match status" value="1"/>
</dbReference>
<dbReference type="EMBL" id="GL871040">
    <property type="protein sequence ID" value="EGC36025.1"/>
    <property type="molecule type" value="Genomic_DNA"/>
</dbReference>
<dbReference type="OrthoDB" id="2414662at2759"/>
<dbReference type="GO" id="GO:0005739">
    <property type="term" value="C:mitochondrion"/>
    <property type="evidence" value="ECO:0000318"/>
    <property type="project" value="GO_Central"/>
</dbReference>
<keyword evidence="6" id="KW-0808">Transferase</keyword>
<comment type="cofactor">
    <cofactor evidence="1">
        <name>pyridoxal 5'-phosphate</name>
        <dbReference type="ChEBI" id="CHEBI:597326"/>
    </cofactor>
</comment>
<dbReference type="SUPFAM" id="SSF53383">
    <property type="entry name" value="PLP-dependent transferases"/>
    <property type="match status" value="1"/>
</dbReference>
<dbReference type="FunCoup" id="F0ZJ65">
    <property type="interactions" value="340"/>
</dbReference>
<dbReference type="FunFam" id="3.90.1150.10:FF:000021">
    <property type="entry name" value="Kynurenine--oxoglutarate transaminase 3"/>
    <property type="match status" value="1"/>
</dbReference>
<dbReference type="VEuPathDB" id="AmoebaDB:DICPUDRAFT_78310"/>
<dbReference type="GO" id="GO:0005737">
    <property type="term" value="C:cytoplasm"/>
    <property type="evidence" value="ECO:0000318"/>
    <property type="project" value="GO_Central"/>
</dbReference>
<feature type="domain" description="Aminotransferase class I/classII large" evidence="9">
    <location>
        <begin position="31"/>
        <end position="414"/>
    </location>
</feature>